<evidence type="ECO:0000313" key="1">
    <source>
        <dbReference type="EMBL" id="CAG8529035.1"/>
    </source>
</evidence>
<dbReference type="EMBL" id="CAJVPM010005881">
    <property type="protein sequence ID" value="CAG8529035.1"/>
    <property type="molecule type" value="Genomic_DNA"/>
</dbReference>
<organism evidence="1 2">
    <name type="scientific">Scutellospora calospora</name>
    <dbReference type="NCBI Taxonomy" id="85575"/>
    <lineage>
        <taxon>Eukaryota</taxon>
        <taxon>Fungi</taxon>
        <taxon>Fungi incertae sedis</taxon>
        <taxon>Mucoromycota</taxon>
        <taxon>Glomeromycotina</taxon>
        <taxon>Glomeromycetes</taxon>
        <taxon>Diversisporales</taxon>
        <taxon>Gigasporaceae</taxon>
        <taxon>Scutellospora</taxon>
    </lineage>
</organism>
<gene>
    <name evidence="1" type="ORF">SCALOS_LOCUS4377</name>
</gene>
<evidence type="ECO:0000313" key="2">
    <source>
        <dbReference type="Proteomes" id="UP000789860"/>
    </source>
</evidence>
<protein>
    <submittedName>
        <fullName evidence="1">5642_t:CDS:1</fullName>
    </submittedName>
</protein>
<name>A0ACA9LG83_9GLOM</name>
<sequence>MPAPKLYSLHYIMILNLKKFVLLALFALSFAAAYPKFLVFKSREQHVPPDRRVLIPLIKRVVTTEGAAVAKESTIPTVTSVIATKSLDYNTATITASYGDSIKPVLILPTPIVTKKIDHVIVPPIVLQAAAGIGVGLAGVAASAIGAYYYIKNKTKGGDNGDNNDDNNDDNKDNKDGTREVKDDKDEPKQIFIQHHGDSKDFKDPDDDDTAKFSPKEPTFATIHGSQAASTSMVDLKQDTVGSVGMERHHSD</sequence>
<keyword evidence="2" id="KW-1185">Reference proteome</keyword>
<proteinExistence type="predicted"/>
<comment type="caution">
    <text evidence="1">The sequence shown here is derived from an EMBL/GenBank/DDBJ whole genome shotgun (WGS) entry which is preliminary data.</text>
</comment>
<dbReference type="Proteomes" id="UP000789860">
    <property type="component" value="Unassembled WGS sequence"/>
</dbReference>
<reference evidence="1" key="1">
    <citation type="submission" date="2021-06" db="EMBL/GenBank/DDBJ databases">
        <authorList>
            <person name="Kallberg Y."/>
            <person name="Tangrot J."/>
            <person name="Rosling A."/>
        </authorList>
    </citation>
    <scope>NUCLEOTIDE SEQUENCE</scope>
    <source>
        <strain evidence="1">AU212A</strain>
    </source>
</reference>
<accession>A0ACA9LG83</accession>